<dbReference type="SUPFAM" id="SSF88713">
    <property type="entry name" value="Glycoside hydrolase/deacetylase"/>
    <property type="match status" value="1"/>
</dbReference>
<gene>
    <name evidence="1" type="ORF">NV381_00290</name>
</gene>
<name>A0ABT1Y8V8_9BACL</name>
<keyword evidence="2" id="KW-1185">Reference proteome</keyword>
<dbReference type="EMBL" id="JANQBD010000001">
    <property type="protein sequence ID" value="MCR8629627.1"/>
    <property type="molecule type" value="Genomic_DNA"/>
</dbReference>
<sequence>MTSYNSTSQAIAEKGMLTTKRIAIVIDDFGNDQQGTREMMELPVPITVAVMPFLPTTKRDAEWAHQLGHDVLIHMPMEPVHGKKSWLGPGAITADLSDEEIRQRVLAAIDEVPFAIGMNNHMGSKVTADARIMRIILQICKEKNLLYLDSKTTHKSVVKPVAAELGVKIVENNIFMDDVYTRNHISKQAVKVQKHVKDNDSTIVIGHVGPPGKNTASVLKQSVPAIQELAQFVTISKLAP</sequence>
<comment type="caution">
    <text evidence="1">The sequence shown here is derived from an EMBL/GenBank/DDBJ whole genome shotgun (WGS) entry which is preliminary data.</text>
</comment>
<dbReference type="CDD" id="cd10936">
    <property type="entry name" value="CE4_DAC2"/>
    <property type="match status" value="1"/>
</dbReference>
<dbReference type="PANTHER" id="PTHR30105">
    <property type="entry name" value="UNCHARACTERIZED YIBQ-RELATED"/>
    <property type="match status" value="1"/>
</dbReference>
<accession>A0ABT1Y8V8</accession>
<dbReference type="Pfam" id="PF04748">
    <property type="entry name" value="Polysacc_deac_2"/>
    <property type="match status" value="1"/>
</dbReference>
<reference evidence="1 2" key="1">
    <citation type="submission" date="2022-08" db="EMBL/GenBank/DDBJ databases">
        <title>Paenibacillus endoradicis sp. nov., Paenibacillus radicibacter sp. nov and Paenibacillus pararadicis sp. nov., three cold-adapted plant growth-promoting bacteria isolated from root of Larix gmelinii in Great Khingan.</title>
        <authorList>
            <person name="Xue H."/>
        </authorList>
    </citation>
    <scope>NUCLEOTIDE SEQUENCE [LARGE SCALE GENOMIC DNA]</scope>
    <source>
        <strain evidence="1 2">N5-1-1-5</strain>
    </source>
</reference>
<evidence type="ECO:0000313" key="1">
    <source>
        <dbReference type="EMBL" id="MCR8629627.1"/>
    </source>
</evidence>
<dbReference type="Proteomes" id="UP001300012">
    <property type="component" value="Unassembled WGS sequence"/>
</dbReference>
<organism evidence="1 2">
    <name type="scientific">Paenibacillus radicis</name>
    <name type="common">ex Xue et al. 2023</name>
    <dbReference type="NCBI Taxonomy" id="2972489"/>
    <lineage>
        <taxon>Bacteria</taxon>
        <taxon>Bacillati</taxon>
        <taxon>Bacillota</taxon>
        <taxon>Bacilli</taxon>
        <taxon>Bacillales</taxon>
        <taxon>Paenibacillaceae</taxon>
        <taxon>Paenibacillus</taxon>
    </lineage>
</organism>
<protein>
    <submittedName>
        <fullName evidence="1">Divergent polysaccharide deacetylase family protein</fullName>
    </submittedName>
</protein>
<dbReference type="InterPro" id="IPR006837">
    <property type="entry name" value="Divergent_DAC"/>
</dbReference>
<dbReference type="PANTHER" id="PTHR30105:SF2">
    <property type="entry name" value="DIVERGENT POLYSACCHARIDE DEACETYLASE SUPERFAMILY"/>
    <property type="match status" value="1"/>
</dbReference>
<proteinExistence type="predicted"/>
<dbReference type="Gene3D" id="3.20.20.370">
    <property type="entry name" value="Glycoside hydrolase/deacetylase"/>
    <property type="match status" value="1"/>
</dbReference>
<dbReference type="InterPro" id="IPR011330">
    <property type="entry name" value="Glyco_hydro/deAcase_b/a-brl"/>
</dbReference>
<evidence type="ECO:0000313" key="2">
    <source>
        <dbReference type="Proteomes" id="UP001300012"/>
    </source>
</evidence>